<gene>
    <name evidence="1" type="ORF">MM415A04005_0015</name>
</gene>
<name>A0A6M3JLI5_9ZZZZ</name>
<dbReference type="AlphaFoldDB" id="A0A6M3JLI5"/>
<organism evidence="1">
    <name type="scientific">viral metagenome</name>
    <dbReference type="NCBI Taxonomy" id="1070528"/>
    <lineage>
        <taxon>unclassified sequences</taxon>
        <taxon>metagenomes</taxon>
        <taxon>organismal metagenomes</taxon>
    </lineage>
</organism>
<reference evidence="1" key="1">
    <citation type="submission" date="2020-03" db="EMBL/GenBank/DDBJ databases">
        <title>The deep terrestrial virosphere.</title>
        <authorList>
            <person name="Holmfeldt K."/>
            <person name="Nilsson E."/>
            <person name="Simone D."/>
            <person name="Lopez-Fernandez M."/>
            <person name="Wu X."/>
            <person name="de Brujin I."/>
            <person name="Lundin D."/>
            <person name="Andersson A."/>
            <person name="Bertilsson S."/>
            <person name="Dopson M."/>
        </authorList>
    </citation>
    <scope>NUCLEOTIDE SEQUENCE</scope>
    <source>
        <strain evidence="1">MM415A04005</strain>
    </source>
</reference>
<proteinExistence type="predicted"/>
<accession>A0A6M3JLI5</accession>
<evidence type="ECO:0000313" key="1">
    <source>
        <dbReference type="EMBL" id="QJA70108.1"/>
    </source>
</evidence>
<dbReference type="EMBL" id="MT141764">
    <property type="protein sequence ID" value="QJA70108.1"/>
    <property type="molecule type" value="Genomic_DNA"/>
</dbReference>
<sequence>METIFREKKDKYWQVERDGESAQVTSALREGRNAVARFFKEYPDHPPFRIIIEPLDKIDP</sequence>
<protein>
    <submittedName>
        <fullName evidence="1">Uncharacterized protein</fullName>
    </submittedName>
</protein>